<keyword evidence="10" id="KW-1185">Reference proteome</keyword>
<name>C1E8Z2_MICCC</name>
<dbReference type="FunFam" id="3.40.605.10:FF:000005">
    <property type="entry name" value="Succinate-semialdehyde dehydrogenase I"/>
    <property type="match status" value="1"/>
</dbReference>
<evidence type="ECO:0000256" key="7">
    <source>
        <dbReference type="RuleBase" id="RU365091"/>
    </source>
</evidence>
<comment type="similarity">
    <text evidence="2 6">Belongs to the aldehyde dehydrogenase family.</text>
</comment>
<evidence type="ECO:0000256" key="2">
    <source>
        <dbReference type="ARBA" id="ARBA00009986"/>
    </source>
</evidence>
<dbReference type="PROSITE" id="PS00687">
    <property type="entry name" value="ALDEHYDE_DEHYDR_GLU"/>
    <property type="match status" value="1"/>
</dbReference>
<dbReference type="InterPro" id="IPR029510">
    <property type="entry name" value="Ald_DH_CS_GLU"/>
</dbReference>
<comment type="catalytic activity">
    <reaction evidence="4 7">
        <text>succinate semialdehyde + NAD(+) + H2O = succinate + NADH + 2 H(+)</text>
        <dbReference type="Rhea" id="RHEA:13217"/>
        <dbReference type="ChEBI" id="CHEBI:15377"/>
        <dbReference type="ChEBI" id="CHEBI:15378"/>
        <dbReference type="ChEBI" id="CHEBI:30031"/>
        <dbReference type="ChEBI" id="CHEBI:57540"/>
        <dbReference type="ChEBI" id="CHEBI:57706"/>
        <dbReference type="ChEBI" id="CHEBI:57945"/>
        <dbReference type="EC" id="1.2.1.24"/>
    </reaction>
</comment>
<dbReference type="InterPro" id="IPR016163">
    <property type="entry name" value="Ald_DH_C"/>
</dbReference>
<protein>
    <recommendedName>
        <fullName evidence="7">Succinate-semialdehyde dehydrogenase</fullName>
        <ecNumber evidence="7">1.2.1.24</ecNumber>
    </recommendedName>
</protein>
<evidence type="ECO:0000256" key="4">
    <source>
        <dbReference type="ARBA" id="ARBA00052498"/>
    </source>
</evidence>
<evidence type="ECO:0000256" key="1">
    <source>
        <dbReference type="ARBA" id="ARBA00005176"/>
    </source>
</evidence>
<evidence type="ECO:0000313" key="9">
    <source>
        <dbReference type="EMBL" id="ACO64239.1"/>
    </source>
</evidence>
<dbReference type="FunCoup" id="C1E8Z2">
    <property type="interactions" value="772"/>
</dbReference>
<dbReference type="OMA" id="IGELFCK"/>
<dbReference type="RefSeq" id="XP_002502981.1">
    <property type="nucleotide sequence ID" value="XM_002502935.1"/>
</dbReference>
<feature type="active site" evidence="5">
    <location>
        <position position="317"/>
    </location>
</feature>
<dbReference type="InterPro" id="IPR016162">
    <property type="entry name" value="Ald_DH_N"/>
</dbReference>
<dbReference type="STRING" id="296587.C1E8Z2"/>
<dbReference type="InterPro" id="IPR050740">
    <property type="entry name" value="Aldehyde_DH_Superfamily"/>
</dbReference>
<dbReference type="Gene3D" id="3.40.309.10">
    <property type="entry name" value="Aldehyde Dehydrogenase, Chain A, domain 2"/>
    <property type="match status" value="1"/>
</dbReference>
<dbReference type="EC" id="1.2.1.24" evidence="7"/>
<sequence>MNSSSFVARTHSYLRWQGARRIAEIGRIQQFARANCDDLDSASGRDGDTKSSFSSIDALADLIGVKDRGLIRAQCFVGGAWTDADDGDTLPVINPANGLEILRVPKMGRAETERSIANASGAMPEWSALTASKRASILHRWYSLILDNGDDLARIMVAEQGKPMAEAKGEVAYAASFVEWFAEEARRAYGEVIPTHDLDTRVFATRQPVGVCAAITPWNFPLAMITRKAAAALAAGCACVVKPSEETPLSAFALGVLAERAGFPPGTIQFVTGDYEAIGDALTSSDVVRKLSFTGSTEVGKTLAVKCAATVKNVSLELGGNAPFIVFPDANIDAAVKGAILSKFRNSGQTCVCAQRFIVHESVVEEFATRFAVEAKRLVVGDGFGATTDQGPLINADALRKVESHVDDAVKKGAVVLCGGERVFPEGAKGGHFYAPTVLVECDGDMAVFREETFGPVAAIATFETEAQAIAMANAGRAGLASYVFTRDNATLWRVSEALEYGIVGANTGLISTASAPFGGMRESGIGREGGKHGLEEYLEVKYVCMAGLGEKRRPW</sequence>
<dbReference type="GO" id="GO:0005739">
    <property type="term" value="C:mitochondrion"/>
    <property type="evidence" value="ECO:0007669"/>
    <property type="project" value="UniProtKB-SubCell"/>
</dbReference>
<evidence type="ECO:0000313" key="10">
    <source>
        <dbReference type="Proteomes" id="UP000002009"/>
    </source>
</evidence>
<dbReference type="eggNOG" id="KOG2451">
    <property type="taxonomic scope" value="Eukaryota"/>
</dbReference>
<dbReference type="FunFam" id="3.40.309.10:FF:000004">
    <property type="entry name" value="Succinate-semialdehyde dehydrogenase I"/>
    <property type="match status" value="1"/>
</dbReference>
<dbReference type="InterPro" id="IPR016161">
    <property type="entry name" value="Ald_DH/histidinol_DH"/>
</dbReference>
<keyword evidence="7" id="KW-0496">Mitochondrion</keyword>
<dbReference type="GeneID" id="8244624"/>
<keyword evidence="3 6" id="KW-0560">Oxidoreductase</keyword>
<gene>
    <name evidence="9" type="ORF">MICPUN_96453</name>
</gene>
<dbReference type="FunFam" id="3.40.605.10:FF:000026">
    <property type="entry name" value="Aldehyde dehydrogenase, putative"/>
    <property type="match status" value="1"/>
</dbReference>
<dbReference type="AlphaFoldDB" id="C1E8Z2"/>
<comment type="subunit">
    <text evidence="7">Homotetramer.</text>
</comment>
<dbReference type="Gene3D" id="3.40.605.10">
    <property type="entry name" value="Aldehyde Dehydrogenase, Chain A, domain 1"/>
    <property type="match status" value="1"/>
</dbReference>
<dbReference type="PANTHER" id="PTHR43353">
    <property type="entry name" value="SUCCINATE-SEMIALDEHYDE DEHYDROGENASE, MITOCHONDRIAL"/>
    <property type="match status" value="1"/>
</dbReference>
<dbReference type="KEGG" id="mis:MICPUN_96453"/>
<organism evidence="9 10">
    <name type="scientific">Micromonas commoda (strain RCC299 / NOUM17 / CCMP2709)</name>
    <name type="common">Picoplanktonic green alga</name>
    <dbReference type="NCBI Taxonomy" id="296587"/>
    <lineage>
        <taxon>Eukaryota</taxon>
        <taxon>Viridiplantae</taxon>
        <taxon>Chlorophyta</taxon>
        <taxon>Mamiellophyceae</taxon>
        <taxon>Mamiellales</taxon>
        <taxon>Mamiellaceae</taxon>
        <taxon>Micromonas</taxon>
    </lineage>
</organism>
<dbReference type="InParanoid" id="C1E8Z2"/>
<proteinExistence type="inferred from homology"/>
<dbReference type="Pfam" id="PF00171">
    <property type="entry name" value="Aldedh"/>
    <property type="match status" value="1"/>
</dbReference>
<dbReference type="GO" id="GO:0004777">
    <property type="term" value="F:succinate-semialdehyde dehydrogenase (NAD+) activity"/>
    <property type="evidence" value="ECO:0007669"/>
    <property type="project" value="UniProtKB-UniRule"/>
</dbReference>
<dbReference type="NCBIfam" id="TIGR01780">
    <property type="entry name" value="SSADH"/>
    <property type="match status" value="1"/>
</dbReference>
<comment type="pathway">
    <text evidence="1 7">Amino-acid degradation; 4-aminobutanoate degradation.</text>
</comment>
<dbReference type="InterPro" id="IPR010102">
    <property type="entry name" value="Succ_semiAld_DH"/>
</dbReference>
<dbReference type="GO" id="GO:0005829">
    <property type="term" value="C:cytosol"/>
    <property type="evidence" value="ECO:0007669"/>
    <property type="project" value="TreeGrafter"/>
</dbReference>
<evidence type="ECO:0000256" key="3">
    <source>
        <dbReference type="ARBA" id="ARBA00023002"/>
    </source>
</evidence>
<dbReference type="OrthoDB" id="310895at2759"/>
<dbReference type="UniPathway" id="UPA00733"/>
<accession>C1E8Z2</accession>
<evidence type="ECO:0000256" key="6">
    <source>
        <dbReference type="RuleBase" id="RU003345"/>
    </source>
</evidence>
<reference evidence="9 10" key="1">
    <citation type="journal article" date="2009" name="Science">
        <title>Green evolution and dynamic adaptations revealed by genomes of the marine picoeukaryotes Micromonas.</title>
        <authorList>
            <person name="Worden A.Z."/>
            <person name="Lee J.H."/>
            <person name="Mock T."/>
            <person name="Rouze P."/>
            <person name="Simmons M.P."/>
            <person name="Aerts A.L."/>
            <person name="Allen A.E."/>
            <person name="Cuvelier M.L."/>
            <person name="Derelle E."/>
            <person name="Everett M.V."/>
            <person name="Foulon E."/>
            <person name="Grimwood J."/>
            <person name="Gundlach H."/>
            <person name="Henrissat B."/>
            <person name="Napoli C."/>
            <person name="McDonald S.M."/>
            <person name="Parker M.S."/>
            <person name="Rombauts S."/>
            <person name="Salamov A."/>
            <person name="Von Dassow P."/>
            <person name="Badger J.H."/>
            <person name="Coutinho P.M."/>
            <person name="Demir E."/>
            <person name="Dubchak I."/>
            <person name="Gentemann C."/>
            <person name="Eikrem W."/>
            <person name="Gready J.E."/>
            <person name="John U."/>
            <person name="Lanier W."/>
            <person name="Lindquist E.A."/>
            <person name="Lucas S."/>
            <person name="Mayer K.F."/>
            <person name="Moreau H."/>
            <person name="Not F."/>
            <person name="Otillar R."/>
            <person name="Panaud O."/>
            <person name="Pangilinan J."/>
            <person name="Paulsen I."/>
            <person name="Piegu B."/>
            <person name="Poliakov A."/>
            <person name="Robbens S."/>
            <person name="Schmutz J."/>
            <person name="Toulza E."/>
            <person name="Wyss T."/>
            <person name="Zelensky A."/>
            <person name="Zhou K."/>
            <person name="Armbrust E.V."/>
            <person name="Bhattacharya D."/>
            <person name="Goodenough U.W."/>
            <person name="Van de Peer Y."/>
            <person name="Grigoriev I.V."/>
        </authorList>
    </citation>
    <scope>NUCLEOTIDE SEQUENCE [LARGE SCALE GENOMIC DNA]</scope>
    <source>
        <strain evidence="10">RCC299 / NOUM17</strain>
    </source>
</reference>
<evidence type="ECO:0000256" key="5">
    <source>
        <dbReference type="PROSITE-ProRule" id="PRU10007"/>
    </source>
</evidence>
<dbReference type="Proteomes" id="UP000002009">
    <property type="component" value="Chromosome 6"/>
</dbReference>
<dbReference type="EMBL" id="CP001327">
    <property type="protein sequence ID" value="ACO64239.1"/>
    <property type="molecule type" value="Genomic_DNA"/>
</dbReference>
<dbReference type="SUPFAM" id="SSF53720">
    <property type="entry name" value="ALDH-like"/>
    <property type="match status" value="1"/>
</dbReference>
<dbReference type="GO" id="GO:0009450">
    <property type="term" value="P:gamma-aminobutyric acid catabolic process"/>
    <property type="evidence" value="ECO:0007669"/>
    <property type="project" value="UniProtKB-UniRule"/>
</dbReference>
<dbReference type="InterPro" id="IPR015590">
    <property type="entry name" value="Aldehyde_DH_dom"/>
</dbReference>
<comment type="subcellular location">
    <subcellularLocation>
        <location evidence="7">Mitochondrion</location>
    </subcellularLocation>
</comment>
<dbReference type="CDD" id="cd07103">
    <property type="entry name" value="ALDH_F5_SSADH_GabD"/>
    <property type="match status" value="1"/>
</dbReference>
<evidence type="ECO:0000259" key="8">
    <source>
        <dbReference type="Pfam" id="PF00171"/>
    </source>
</evidence>
<dbReference type="PANTHER" id="PTHR43353:SF5">
    <property type="entry name" value="SUCCINATE-SEMIALDEHYDE DEHYDROGENASE, MITOCHONDRIAL"/>
    <property type="match status" value="1"/>
</dbReference>
<keyword evidence="7" id="KW-0520">NAD</keyword>
<feature type="domain" description="Aldehyde dehydrogenase" evidence="8">
    <location>
        <begin position="81"/>
        <end position="544"/>
    </location>
</feature>